<reference evidence="2" key="1">
    <citation type="submission" date="2021-05" db="EMBL/GenBank/DDBJ databases">
        <title>A free-living protist that lacks canonical eukaryotic 1 DNA replication and segregation systems.</title>
        <authorList>
            <person name="Salas-Leiva D.E."/>
            <person name="Tromer E.C."/>
            <person name="Curtis B.A."/>
            <person name="Jerlstrom-Hultqvist J."/>
            <person name="Kolisko M."/>
            <person name="Yi Z."/>
            <person name="Salas-Leiva J.S."/>
            <person name="Gallot-Lavallee L."/>
            <person name="Kops G.J.P.L."/>
            <person name="Archibald J.M."/>
            <person name="Simpson A.G.B."/>
            <person name="Roger A.J."/>
        </authorList>
    </citation>
    <scope>NUCLEOTIDE SEQUENCE</scope>
    <source>
        <strain evidence="2">BICM</strain>
    </source>
</reference>
<dbReference type="Gene3D" id="1.25.40.430">
    <property type="match status" value="1"/>
</dbReference>
<feature type="compositionally biased region" description="Basic residues" evidence="1">
    <location>
        <begin position="214"/>
        <end position="223"/>
    </location>
</feature>
<evidence type="ECO:0000256" key="1">
    <source>
        <dbReference type="SAM" id="MobiDB-lite"/>
    </source>
</evidence>
<proteinExistence type="predicted"/>
<keyword evidence="3" id="KW-1185">Reference proteome</keyword>
<feature type="compositionally biased region" description="Basic and acidic residues" evidence="1">
    <location>
        <begin position="324"/>
        <end position="340"/>
    </location>
</feature>
<accession>A0A8J6B3R5</accession>
<dbReference type="Proteomes" id="UP000717585">
    <property type="component" value="Unassembled WGS sequence"/>
</dbReference>
<evidence type="ECO:0000313" key="3">
    <source>
        <dbReference type="Proteomes" id="UP000717585"/>
    </source>
</evidence>
<protein>
    <submittedName>
        <fullName evidence="2">Uncharacterized protein</fullName>
    </submittedName>
</protein>
<dbReference type="EMBL" id="JAHDYR010000038">
    <property type="protein sequence ID" value="KAG9392354.1"/>
    <property type="molecule type" value="Genomic_DNA"/>
</dbReference>
<evidence type="ECO:0000313" key="2">
    <source>
        <dbReference type="EMBL" id="KAG9392354.1"/>
    </source>
</evidence>
<feature type="compositionally biased region" description="Polar residues" evidence="1">
    <location>
        <begin position="161"/>
        <end position="176"/>
    </location>
</feature>
<sequence>MKSAFGDRMEVLDEKLSALLEQNPDDELRAFIIVAKEAYDKFGTEDEEACPASLVVEFLTMTLDEFSDDAEARQDPRFSGLLLMLAKFVDPELVYLYAEDKHVAPLSSNLILRRIGGFIAADDLPSAAAVARMGLERLSQRLDDTALDAFRAKELEKLRQSLESMTPPNVDTTHPTAQPPRRTVDVADIRAAFEETRAKPAPKAAPKLEPKQSPKQKQRAVRKKPSDPAPSFTVVDDPTGTLLRVKLNFGKTWPWQIERPGQLAYPIEKFMAGGSGPEQSLPEVFIARADEWEAAKNRGQSKRKWKKVVFQPPPPESEPDVEQEASRELPRRVSFVEKDTPTLNMPKDSPTISLQPAPRPEPREHATVSSLRKPETAPPKATLQTPKPATATRHVDHRTPGLVEPRPALHPTPAEPAREVPIESGEDDNEPVDLHAKLADFAPSVTVGLKATPLVFTPITRATVDFCERIIAAESDNAIWTFDEAAFLDSIDSADLSTPDLDALLEEAGLTYSELDDQPAVPGSVGDLVDMAAMPDPALAVDPAGSPRAGSGQDIFTITASVSPSFANSMSFEVREDTICRSLEHSFALPRTPGRVRTPKPCTPAPPRGENMPSVTPFVRDGQLPLMTPAAMATTGRRVPLSVLKSTKVTAGDLMRGRTPGRR</sequence>
<dbReference type="AlphaFoldDB" id="A0A8J6B3R5"/>
<feature type="region of interest" description="Disordered" evidence="1">
    <location>
        <begin position="195"/>
        <end position="235"/>
    </location>
</feature>
<name>A0A8J6B3R5_9EUKA</name>
<feature type="region of interest" description="Disordered" evidence="1">
    <location>
        <begin position="160"/>
        <end position="183"/>
    </location>
</feature>
<feature type="region of interest" description="Disordered" evidence="1">
    <location>
        <begin position="296"/>
        <end position="429"/>
    </location>
</feature>
<organism evidence="2 3">
    <name type="scientific">Carpediemonas membranifera</name>
    <dbReference type="NCBI Taxonomy" id="201153"/>
    <lineage>
        <taxon>Eukaryota</taxon>
        <taxon>Metamonada</taxon>
        <taxon>Carpediemonas-like organisms</taxon>
        <taxon>Carpediemonas</taxon>
    </lineage>
</organism>
<feature type="region of interest" description="Disordered" evidence="1">
    <location>
        <begin position="591"/>
        <end position="616"/>
    </location>
</feature>
<gene>
    <name evidence="2" type="ORF">J8273_5344</name>
</gene>
<comment type="caution">
    <text evidence="2">The sequence shown here is derived from an EMBL/GenBank/DDBJ whole genome shotgun (WGS) entry which is preliminary data.</text>
</comment>